<name>A0A133YCN6_9FIRM</name>
<protein>
    <submittedName>
        <fullName evidence="1">Uncharacterized protein</fullName>
    </submittedName>
</protein>
<proteinExistence type="predicted"/>
<reference evidence="2" key="1">
    <citation type="submission" date="2016-01" db="EMBL/GenBank/DDBJ databases">
        <authorList>
            <person name="Mitreva M."/>
            <person name="Pepin K.H."/>
            <person name="Mihindukulasuriya K.A."/>
            <person name="Fulton R."/>
            <person name="Fronick C."/>
            <person name="O'Laughlin M."/>
            <person name="Miner T."/>
            <person name="Herter B."/>
            <person name="Rosa B.A."/>
            <person name="Cordes M."/>
            <person name="Tomlinson C."/>
            <person name="Wollam A."/>
            <person name="Palsikar V.B."/>
            <person name="Mardis E.R."/>
            <person name="Wilson R.K."/>
        </authorList>
    </citation>
    <scope>NUCLEOTIDE SEQUENCE [LARGE SCALE GENOMIC DNA]</scope>
    <source>
        <strain evidence="2">KA00274</strain>
    </source>
</reference>
<evidence type="ECO:0000313" key="1">
    <source>
        <dbReference type="EMBL" id="KXB40965.1"/>
    </source>
</evidence>
<organism evidence="1 2">
    <name type="scientific">Amygdalobacter nucleatus</name>
    <dbReference type="NCBI Taxonomy" id="3029274"/>
    <lineage>
        <taxon>Bacteria</taxon>
        <taxon>Bacillati</taxon>
        <taxon>Bacillota</taxon>
        <taxon>Clostridia</taxon>
        <taxon>Eubacteriales</taxon>
        <taxon>Oscillospiraceae</taxon>
        <taxon>Amygdalobacter</taxon>
    </lineage>
</organism>
<evidence type="ECO:0000313" key="2">
    <source>
        <dbReference type="Proteomes" id="UP000070080"/>
    </source>
</evidence>
<dbReference type="STRING" id="1497955.HMPREF1872_00743"/>
<dbReference type="Proteomes" id="UP000070080">
    <property type="component" value="Unassembled WGS sequence"/>
</dbReference>
<sequence>MELCETALTDRQTDRQHSLCLAAIFGDRNNCISTFNKQGLMPSFRQRFLLFLCQLNEKIRL</sequence>
<keyword evidence="2" id="KW-1185">Reference proteome</keyword>
<gene>
    <name evidence="1" type="ORF">HMPREF1872_00743</name>
</gene>
<dbReference type="EMBL" id="LSCV01000021">
    <property type="protein sequence ID" value="KXB40965.1"/>
    <property type="molecule type" value="Genomic_DNA"/>
</dbReference>
<accession>A0A133YCN6</accession>
<dbReference type="AlphaFoldDB" id="A0A133YCN6"/>
<comment type="caution">
    <text evidence="1">The sequence shown here is derived from an EMBL/GenBank/DDBJ whole genome shotgun (WGS) entry which is preliminary data.</text>
</comment>